<dbReference type="Proteomes" id="UP000241167">
    <property type="component" value="Unassembled WGS sequence"/>
</dbReference>
<evidence type="ECO:0000256" key="5">
    <source>
        <dbReference type="ARBA" id="ARBA00022989"/>
    </source>
</evidence>
<dbReference type="Pfam" id="PF05977">
    <property type="entry name" value="MFS_3"/>
    <property type="match status" value="1"/>
</dbReference>
<evidence type="ECO:0000256" key="2">
    <source>
        <dbReference type="ARBA" id="ARBA00022448"/>
    </source>
</evidence>
<name>A0A2P7QZ07_9SPHN</name>
<keyword evidence="3" id="KW-1003">Cell membrane</keyword>
<evidence type="ECO:0000256" key="6">
    <source>
        <dbReference type="ARBA" id="ARBA00023136"/>
    </source>
</evidence>
<keyword evidence="11" id="KW-1185">Reference proteome</keyword>
<comment type="caution">
    <text evidence="10">The sequence shown here is derived from an EMBL/GenBank/DDBJ whole genome shotgun (WGS) entry which is preliminary data.</text>
</comment>
<dbReference type="PANTHER" id="PTHR23513:SF11">
    <property type="entry name" value="STAPHYLOFERRIN A TRANSPORTER"/>
    <property type="match status" value="1"/>
</dbReference>
<dbReference type="AlphaFoldDB" id="A0A2P7QZ07"/>
<evidence type="ECO:0000256" key="7">
    <source>
        <dbReference type="SAM" id="MobiDB-lite"/>
    </source>
</evidence>
<dbReference type="GO" id="GO:0022857">
    <property type="term" value="F:transmembrane transporter activity"/>
    <property type="evidence" value="ECO:0007669"/>
    <property type="project" value="InterPro"/>
</dbReference>
<feature type="transmembrane region" description="Helical" evidence="8">
    <location>
        <begin position="321"/>
        <end position="339"/>
    </location>
</feature>
<keyword evidence="2" id="KW-0813">Transport</keyword>
<evidence type="ECO:0000256" key="8">
    <source>
        <dbReference type="SAM" id="Phobius"/>
    </source>
</evidence>
<dbReference type="OrthoDB" id="9809918at2"/>
<dbReference type="EMBL" id="PXYI01000001">
    <property type="protein sequence ID" value="PSJ43201.1"/>
    <property type="molecule type" value="Genomic_DNA"/>
</dbReference>
<comment type="subcellular location">
    <subcellularLocation>
        <location evidence="1">Cell membrane</location>
        <topology evidence="1">Multi-pass membrane protein</topology>
    </subcellularLocation>
</comment>
<dbReference type="GO" id="GO:0005886">
    <property type="term" value="C:plasma membrane"/>
    <property type="evidence" value="ECO:0007669"/>
    <property type="project" value="UniProtKB-SubCell"/>
</dbReference>
<reference evidence="10 11" key="1">
    <citation type="submission" date="2018-03" db="EMBL/GenBank/DDBJ databases">
        <title>The draft genome of Sphingosinicella sp. GL-C-18.</title>
        <authorList>
            <person name="Liu L."/>
            <person name="Li L."/>
            <person name="Liang L."/>
            <person name="Zhang X."/>
            <person name="Wang T."/>
        </authorList>
    </citation>
    <scope>NUCLEOTIDE SEQUENCE [LARGE SCALE GENOMIC DNA]</scope>
    <source>
        <strain evidence="10 11">GL-C-18</strain>
    </source>
</reference>
<feature type="transmembrane region" description="Helical" evidence="8">
    <location>
        <begin position="377"/>
        <end position="398"/>
    </location>
</feature>
<dbReference type="RefSeq" id="WP_106511221.1">
    <property type="nucleotide sequence ID" value="NZ_PXYI01000001.1"/>
</dbReference>
<feature type="transmembrane region" description="Helical" evidence="8">
    <location>
        <begin position="91"/>
        <end position="120"/>
    </location>
</feature>
<keyword evidence="6 8" id="KW-0472">Membrane</keyword>
<dbReference type="PANTHER" id="PTHR23513">
    <property type="entry name" value="INTEGRAL MEMBRANE EFFLUX PROTEIN-RELATED"/>
    <property type="match status" value="1"/>
</dbReference>
<dbReference type="CDD" id="cd06173">
    <property type="entry name" value="MFS_MefA_like"/>
    <property type="match status" value="1"/>
</dbReference>
<feature type="transmembrane region" description="Helical" evidence="8">
    <location>
        <begin position="351"/>
        <end position="371"/>
    </location>
</feature>
<feature type="region of interest" description="Disordered" evidence="7">
    <location>
        <begin position="528"/>
        <end position="554"/>
    </location>
</feature>
<feature type="transmembrane region" description="Helical" evidence="8">
    <location>
        <begin position="230"/>
        <end position="251"/>
    </location>
</feature>
<keyword evidence="5 8" id="KW-1133">Transmembrane helix</keyword>
<organism evidence="10 11">
    <name type="scientific">Allosphingosinicella deserti</name>
    <dbReference type="NCBI Taxonomy" id="2116704"/>
    <lineage>
        <taxon>Bacteria</taxon>
        <taxon>Pseudomonadati</taxon>
        <taxon>Pseudomonadota</taxon>
        <taxon>Alphaproteobacteria</taxon>
        <taxon>Sphingomonadales</taxon>
        <taxon>Sphingomonadaceae</taxon>
        <taxon>Allosphingosinicella</taxon>
    </lineage>
</organism>
<protein>
    <submittedName>
        <fullName evidence="10">MFS transporter</fullName>
    </submittedName>
</protein>
<feature type="transmembrane region" description="Helical" evidence="8">
    <location>
        <begin position="55"/>
        <end position="79"/>
    </location>
</feature>
<feature type="domain" description="Major facilitator superfamily (MFS) profile" evidence="9">
    <location>
        <begin position="18"/>
        <end position="405"/>
    </location>
</feature>
<evidence type="ECO:0000313" key="11">
    <source>
        <dbReference type="Proteomes" id="UP000241167"/>
    </source>
</evidence>
<evidence type="ECO:0000313" key="10">
    <source>
        <dbReference type="EMBL" id="PSJ43201.1"/>
    </source>
</evidence>
<dbReference type="InterPro" id="IPR020846">
    <property type="entry name" value="MFS_dom"/>
</dbReference>
<keyword evidence="4 8" id="KW-0812">Transmembrane</keyword>
<dbReference type="Gene3D" id="1.20.1250.20">
    <property type="entry name" value="MFS general substrate transporter like domains"/>
    <property type="match status" value="1"/>
</dbReference>
<feature type="transmembrane region" description="Helical" evidence="8">
    <location>
        <begin position="169"/>
        <end position="194"/>
    </location>
</feature>
<dbReference type="SUPFAM" id="SSF103473">
    <property type="entry name" value="MFS general substrate transporter"/>
    <property type="match status" value="1"/>
</dbReference>
<gene>
    <name evidence="10" type="ORF">C7I55_02120</name>
</gene>
<sequence length="554" mass="59224">MTDPPRPQSSLSPLRHPVFRAVWFASMVSNFGGMIQSVGASWMMTSISHSAEMVALVQASVTLPIMLLALVAGALADTFDRRGMMLAAQSFMLLVSAALAACAWFGLITPWLLLLFTFLIGCGTALNSPAWQASVGDMMPRSDLPGAVALNSMGFNIARSLGPALGGAIVAAAGAAAAFAINALTYVGLLVVLLRWKPQRPPRTLPRETLGSAIAAGLRYVNMSPPIKTVLVRSVLFGIAASSVPALMPLIARDVVAGGPLTYGLLLGSFGGGAVAGAIGSARLRALVSSERLVRLACVCFALGAGTAALSQVLLLTMAGLLLAGGAWVMALSTFNVTVQLRSPRWVVARALSIYQMCAFGGMAIGSWVWGRAAETSSIEAALLVAGGLQLVCALVGLKLRLPPVTEIDLDPLREWTAPQTAVPVEPRTGPVVVTIEYRIRQRDVPRFLAAMAERRRVRRRDGALHWTLLRDLSDRNIWIERYHTPTWLDYIRHNNRLTKDDAGIPESLRALHCGEGPPVVRRMIEREPTRLPASRTPGAREIAEPLTDPTRSA</sequence>
<feature type="transmembrane region" description="Helical" evidence="8">
    <location>
        <begin position="263"/>
        <end position="281"/>
    </location>
</feature>
<feature type="transmembrane region" description="Helical" evidence="8">
    <location>
        <begin position="293"/>
        <end position="315"/>
    </location>
</feature>
<evidence type="ECO:0000256" key="3">
    <source>
        <dbReference type="ARBA" id="ARBA00022475"/>
    </source>
</evidence>
<dbReference type="PROSITE" id="PS50850">
    <property type="entry name" value="MFS"/>
    <property type="match status" value="1"/>
</dbReference>
<dbReference type="InterPro" id="IPR010290">
    <property type="entry name" value="TM_effector"/>
</dbReference>
<evidence type="ECO:0000259" key="9">
    <source>
        <dbReference type="PROSITE" id="PS50850"/>
    </source>
</evidence>
<dbReference type="InterPro" id="IPR036259">
    <property type="entry name" value="MFS_trans_sf"/>
</dbReference>
<accession>A0A2P7QZ07</accession>
<proteinExistence type="predicted"/>
<evidence type="ECO:0000256" key="4">
    <source>
        <dbReference type="ARBA" id="ARBA00022692"/>
    </source>
</evidence>
<feature type="transmembrane region" description="Helical" evidence="8">
    <location>
        <begin position="21"/>
        <end position="43"/>
    </location>
</feature>
<evidence type="ECO:0000256" key="1">
    <source>
        <dbReference type="ARBA" id="ARBA00004651"/>
    </source>
</evidence>